<dbReference type="FunFam" id="2.10.50.30:FF:000002">
    <property type="entry name" value="Vomeronasal 2 receptor, h1"/>
    <property type="match status" value="1"/>
</dbReference>
<keyword evidence="15" id="KW-1185">Reference proteome</keyword>
<organism evidence="14 15">
    <name type="scientific">Crotalus adamanteus</name>
    <name type="common">Eastern diamondback rattlesnake</name>
    <dbReference type="NCBI Taxonomy" id="8729"/>
    <lineage>
        <taxon>Eukaryota</taxon>
        <taxon>Metazoa</taxon>
        <taxon>Chordata</taxon>
        <taxon>Craniata</taxon>
        <taxon>Vertebrata</taxon>
        <taxon>Euteleostomi</taxon>
        <taxon>Lepidosauria</taxon>
        <taxon>Squamata</taxon>
        <taxon>Bifurcata</taxon>
        <taxon>Unidentata</taxon>
        <taxon>Episquamata</taxon>
        <taxon>Toxicofera</taxon>
        <taxon>Serpentes</taxon>
        <taxon>Colubroidea</taxon>
        <taxon>Viperidae</taxon>
        <taxon>Crotalinae</taxon>
        <taxon>Crotalus</taxon>
    </lineage>
</organism>
<comment type="subcellular location">
    <subcellularLocation>
        <location evidence="1">Cell membrane</location>
        <topology evidence="1">Multi-pass membrane protein</topology>
    </subcellularLocation>
</comment>
<evidence type="ECO:0000256" key="2">
    <source>
        <dbReference type="ARBA" id="ARBA00007242"/>
    </source>
</evidence>
<keyword evidence="5" id="KW-0732">Signal</keyword>
<evidence type="ECO:0000313" key="15">
    <source>
        <dbReference type="Proteomes" id="UP001474421"/>
    </source>
</evidence>
<feature type="domain" description="G-protein coupled receptors family 3 profile" evidence="13">
    <location>
        <begin position="619"/>
        <end position="878"/>
    </location>
</feature>
<dbReference type="Pfam" id="PF01094">
    <property type="entry name" value="ANF_receptor"/>
    <property type="match status" value="1"/>
</dbReference>
<evidence type="ECO:0000256" key="5">
    <source>
        <dbReference type="ARBA" id="ARBA00022729"/>
    </source>
</evidence>
<feature type="transmembrane region" description="Helical" evidence="12">
    <location>
        <begin position="12"/>
        <end position="30"/>
    </location>
</feature>
<dbReference type="InterPro" id="IPR011500">
    <property type="entry name" value="GPCR_3_9-Cys_dom"/>
</dbReference>
<sequence length="884" mass="100663">MGEVNKFSTTAFGYLIVRSLVLGLFPMSICKVSFSKGIRGDPSPFFHKYHKPGDSILGGIISHSFIVSQTITFRRHPFEDSSAEFILLTQTYQHILALEFAVIEINGNPQILTNVTLGFNIYNNYFNPKLTYAATMEILSTPGRFIPNYKCDFQNNLIAVIGGPNSNDFLHIATILSQYKIAQLAYSSAPEMNRSNQAISFHWMFPNADYQYYGILQLLLYFKWTWLGIFYINMGNQTELLLRKILPFFSQHGICFDFIETLAGGLFDDLNALIEASRAKLNLAWKSRANIVIFHGEFHTVTSLWALLELSEYYDKAGKKAKVWIMTADVDFTSILFQRNWSIDFLQGAISLTIQSKEVSGFQKFVQMRNPLLHKEDGFLKEIWLQLFDCLIPNSSSESMDQNICTGEEKLEDLPMIVFETKMTTHSYCVYNAVYAVAQALQALYSSINKQRSRMILKILKQESWKLHHFLRRVSFNNSAGGKISFDENGEFVGKFDIINWVTFPNQSFLRVKVGTIDPDPLSRHLLTIREDDFTWPTWFNQVSPVSLCNDNCPSGYRKTKLEGKQFCCYDCLPCPQGEITNQTDMGTCFQCPEDQYPNNKQDFCLLKEMTYLSYEETLGSSLLAVTIILSFITISVLGVFLKYHNTPIIKANNRSLSYTLLLFILLSFLCPLLFIGRPMIVTCLLRQTAFGIIFSVAVSCILAKTITVVLAFMATKPGSKMRTWVGKRLSLSIVLSCSFMQTLLCAVWLAIYPPFPDFDVHSFNSEIVVECNEGSVVMFYSVLSFMGFLAIVSFIVAFLARKLPDTFQETKSITFSMLVFCSVWLSFVPAYLSTKGKYTVAVEIFSLLSSSAGLLTFVFFPKCYIIIMRPHLNKREHLIKRII</sequence>
<dbReference type="PRINTS" id="PR00248">
    <property type="entry name" value="GPCRMGR"/>
</dbReference>
<dbReference type="InterPro" id="IPR038550">
    <property type="entry name" value="GPCR_3_9-Cys_sf"/>
</dbReference>
<dbReference type="SUPFAM" id="SSF53822">
    <property type="entry name" value="Periplasmic binding protein-like I"/>
    <property type="match status" value="1"/>
</dbReference>
<dbReference type="Pfam" id="PF00003">
    <property type="entry name" value="7tm_3"/>
    <property type="match status" value="1"/>
</dbReference>
<feature type="transmembrane region" description="Helical" evidence="12">
    <location>
        <begin position="776"/>
        <end position="801"/>
    </location>
</feature>
<keyword evidence="8 12" id="KW-0472">Membrane</keyword>
<gene>
    <name evidence="14" type="ORF">NXF25_021280</name>
</gene>
<evidence type="ECO:0000256" key="4">
    <source>
        <dbReference type="ARBA" id="ARBA00022692"/>
    </source>
</evidence>
<protein>
    <submittedName>
        <fullName evidence="14">Type-2 vomeronasal receptor</fullName>
    </submittedName>
</protein>
<dbReference type="Gene3D" id="2.10.50.30">
    <property type="entry name" value="GPCR, family 3, nine cysteines domain"/>
    <property type="match status" value="1"/>
</dbReference>
<comment type="caution">
    <text evidence="14">The sequence shown here is derived from an EMBL/GenBank/DDBJ whole genome shotgun (WGS) entry which is preliminary data.</text>
</comment>
<evidence type="ECO:0000256" key="10">
    <source>
        <dbReference type="ARBA" id="ARBA00023180"/>
    </source>
</evidence>
<keyword evidence="11" id="KW-0807">Transducer</keyword>
<dbReference type="GO" id="GO:0005886">
    <property type="term" value="C:plasma membrane"/>
    <property type="evidence" value="ECO:0007669"/>
    <property type="project" value="UniProtKB-SubCell"/>
</dbReference>
<dbReference type="Pfam" id="PF07562">
    <property type="entry name" value="NCD3G"/>
    <property type="match status" value="1"/>
</dbReference>
<keyword evidence="10" id="KW-0325">Glycoprotein</keyword>
<dbReference type="PRINTS" id="PR01535">
    <property type="entry name" value="VOMERONASL2R"/>
</dbReference>
<feature type="transmembrane region" description="Helical" evidence="12">
    <location>
        <begin position="623"/>
        <end position="644"/>
    </location>
</feature>
<dbReference type="Gene3D" id="3.40.50.2300">
    <property type="match status" value="2"/>
</dbReference>
<dbReference type="AlphaFoldDB" id="A0AAW1B713"/>
<keyword evidence="9 14" id="KW-0675">Receptor</keyword>
<evidence type="ECO:0000256" key="12">
    <source>
        <dbReference type="SAM" id="Phobius"/>
    </source>
</evidence>
<feature type="transmembrane region" description="Helical" evidence="12">
    <location>
        <begin position="656"/>
        <end position="677"/>
    </location>
</feature>
<evidence type="ECO:0000256" key="1">
    <source>
        <dbReference type="ARBA" id="ARBA00004651"/>
    </source>
</evidence>
<evidence type="ECO:0000259" key="13">
    <source>
        <dbReference type="PROSITE" id="PS50259"/>
    </source>
</evidence>
<evidence type="ECO:0000313" key="14">
    <source>
        <dbReference type="EMBL" id="KAK9397919.1"/>
    </source>
</evidence>
<dbReference type="InterPro" id="IPR001828">
    <property type="entry name" value="ANF_lig-bd_rcpt"/>
</dbReference>
<name>A0AAW1B713_CROAD</name>
<keyword evidence="6 12" id="KW-1133">Transmembrane helix</keyword>
<dbReference type="GO" id="GO:0004930">
    <property type="term" value="F:G protein-coupled receptor activity"/>
    <property type="evidence" value="ECO:0007669"/>
    <property type="project" value="UniProtKB-KW"/>
</dbReference>
<keyword evidence="3" id="KW-1003">Cell membrane</keyword>
<comment type="similarity">
    <text evidence="2">Belongs to the G-protein coupled receptor 3 family.</text>
</comment>
<dbReference type="InterPro" id="IPR028082">
    <property type="entry name" value="Peripla_BP_I"/>
</dbReference>
<dbReference type="CDD" id="cd15283">
    <property type="entry name" value="7tmC_V2R_pheromone"/>
    <property type="match status" value="1"/>
</dbReference>
<evidence type="ECO:0000256" key="6">
    <source>
        <dbReference type="ARBA" id="ARBA00022989"/>
    </source>
</evidence>
<dbReference type="Proteomes" id="UP001474421">
    <property type="component" value="Unassembled WGS sequence"/>
</dbReference>
<feature type="transmembrane region" description="Helical" evidence="12">
    <location>
        <begin position="734"/>
        <end position="756"/>
    </location>
</feature>
<evidence type="ECO:0000256" key="3">
    <source>
        <dbReference type="ARBA" id="ARBA00022475"/>
    </source>
</evidence>
<dbReference type="InterPro" id="IPR004073">
    <property type="entry name" value="GPCR_3_vmron_rcpt_2"/>
</dbReference>
<keyword evidence="7" id="KW-0297">G-protein coupled receptor</keyword>
<feature type="transmembrane region" description="Helical" evidence="12">
    <location>
        <begin position="813"/>
        <end position="833"/>
    </location>
</feature>
<evidence type="ECO:0000256" key="7">
    <source>
        <dbReference type="ARBA" id="ARBA00023040"/>
    </source>
</evidence>
<feature type="transmembrane region" description="Helical" evidence="12">
    <location>
        <begin position="689"/>
        <end position="713"/>
    </location>
</feature>
<reference evidence="14 15" key="1">
    <citation type="journal article" date="2024" name="Proc. Natl. Acad. Sci. U.S.A.">
        <title>The genetic regulatory architecture and epigenomic basis for age-related changes in rattlesnake venom.</title>
        <authorList>
            <person name="Hogan M.P."/>
            <person name="Holding M.L."/>
            <person name="Nystrom G.S."/>
            <person name="Colston T.J."/>
            <person name="Bartlett D.A."/>
            <person name="Mason A.J."/>
            <person name="Ellsworth S.A."/>
            <person name="Rautsaw R.M."/>
            <person name="Lawrence K.C."/>
            <person name="Strickland J.L."/>
            <person name="He B."/>
            <person name="Fraser P."/>
            <person name="Margres M.J."/>
            <person name="Gilbert D.M."/>
            <person name="Gibbs H.L."/>
            <person name="Parkinson C.L."/>
            <person name="Rokyta D.R."/>
        </authorList>
    </citation>
    <scope>NUCLEOTIDE SEQUENCE [LARGE SCALE GENOMIC DNA]</scope>
    <source>
        <strain evidence="14">DRR0105</strain>
    </source>
</reference>
<keyword evidence="4 12" id="KW-0812">Transmembrane</keyword>
<dbReference type="PANTHER" id="PTHR24061:SF599">
    <property type="entry name" value="G-PROTEIN COUPLED RECEPTORS FAMILY 3 PROFILE DOMAIN-CONTAINING PROTEIN"/>
    <property type="match status" value="1"/>
</dbReference>
<evidence type="ECO:0000256" key="9">
    <source>
        <dbReference type="ARBA" id="ARBA00023170"/>
    </source>
</evidence>
<dbReference type="PROSITE" id="PS50259">
    <property type="entry name" value="G_PROTEIN_RECEP_F3_4"/>
    <property type="match status" value="1"/>
</dbReference>
<dbReference type="InterPro" id="IPR000337">
    <property type="entry name" value="GPCR_3"/>
</dbReference>
<feature type="transmembrane region" description="Helical" evidence="12">
    <location>
        <begin position="845"/>
        <end position="868"/>
    </location>
</feature>
<evidence type="ECO:0000256" key="8">
    <source>
        <dbReference type="ARBA" id="ARBA00023136"/>
    </source>
</evidence>
<accession>A0AAW1B713</accession>
<evidence type="ECO:0000256" key="11">
    <source>
        <dbReference type="ARBA" id="ARBA00023224"/>
    </source>
</evidence>
<dbReference type="InterPro" id="IPR017978">
    <property type="entry name" value="GPCR_3_C"/>
</dbReference>
<dbReference type="PANTHER" id="PTHR24061">
    <property type="entry name" value="CALCIUM-SENSING RECEPTOR-RELATED"/>
    <property type="match status" value="1"/>
</dbReference>
<dbReference type="InterPro" id="IPR000068">
    <property type="entry name" value="GPCR_3_Ca_sens_rcpt-rel"/>
</dbReference>
<dbReference type="EMBL" id="JAOTOJ010000008">
    <property type="protein sequence ID" value="KAK9397919.1"/>
    <property type="molecule type" value="Genomic_DNA"/>
</dbReference>
<proteinExistence type="inferred from homology"/>